<dbReference type="AlphaFoldDB" id="A0A2V1D0Y9"/>
<evidence type="ECO:0000313" key="2">
    <source>
        <dbReference type="Proteomes" id="UP000244855"/>
    </source>
</evidence>
<evidence type="ECO:0000313" key="1">
    <source>
        <dbReference type="EMBL" id="PVH91661.1"/>
    </source>
</evidence>
<gene>
    <name evidence="1" type="ORF">DM02DRAFT_606319</name>
</gene>
<dbReference type="OrthoDB" id="3889179at2759"/>
<dbReference type="Proteomes" id="UP000244855">
    <property type="component" value="Unassembled WGS sequence"/>
</dbReference>
<proteinExistence type="predicted"/>
<protein>
    <submittedName>
        <fullName evidence="1">Uncharacterized protein</fullName>
    </submittedName>
</protein>
<dbReference type="EMBL" id="KZ805806">
    <property type="protein sequence ID" value="PVH91661.1"/>
    <property type="molecule type" value="Genomic_DNA"/>
</dbReference>
<keyword evidence="2" id="KW-1185">Reference proteome</keyword>
<accession>A0A2V1D0Y9</accession>
<organism evidence="1 2">
    <name type="scientific">Periconia macrospinosa</name>
    <dbReference type="NCBI Taxonomy" id="97972"/>
    <lineage>
        <taxon>Eukaryota</taxon>
        <taxon>Fungi</taxon>
        <taxon>Dikarya</taxon>
        <taxon>Ascomycota</taxon>
        <taxon>Pezizomycotina</taxon>
        <taxon>Dothideomycetes</taxon>
        <taxon>Pleosporomycetidae</taxon>
        <taxon>Pleosporales</taxon>
        <taxon>Massarineae</taxon>
        <taxon>Periconiaceae</taxon>
        <taxon>Periconia</taxon>
    </lineage>
</organism>
<sequence>MPEAERTINGDYEDIDYHTFKAVDYNRHMSWKAGQGRISVGVTEMTQQKAGIETINATLPRGRSVVVSKMHFKLVPES</sequence>
<name>A0A2V1D0Y9_9PLEO</name>
<reference evidence="1 2" key="1">
    <citation type="journal article" date="2018" name="Sci. Rep.">
        <title>Comparative genomics provides insights into the lifestyle and reveals functional heterogeneity of dark septate endophytic fungi.</title>
        <authorList>
            <person name="Knapp D.G."/>
            <person name="Nemeth J.B."/>
            <person name="Barry K."/>
            <person name="Hainaut M."/>
            <person name="Henrissat B."/>
            <person name="Johnson J."/>
            <person name="Kuo A."/>
            <person name="Lim J.H.P."/>
            <person name="Lipzen A."/>
            <person name="Nolan M."/>
            <person name="Ohm R.A."/>
            <person name="Tamas L."/>
            <person name="Grigoriev I.V."/>
            <person name="Spatafora J.W."/>
            <person name="Nagy L.G."/>
            <person name="Kovacs G.M."/>
        </authorList>
    </citation>
    <scope>NUCLEOTIDE SEQUENCE [LARGE SCALE GENOMIC DNA]</scope>
    <source>
        <strain evidence="1 2">DSE2036</strain>
    </source>
</reference>